<proteinExistence type="predicted"/>
<reference evidence="2 3" key="1">
    <citation type="journal article" date="2018" name="Sci. Rep.">
        <title>Comparative genomics provides insights into the lifestyle and reveals functional heterogeneity of dark septate endophytic fungi.</title>
        <authorList>
            <person name="Knapp D.G."/>
            <person name="Nemeth J.B."/>
            <person name="Barry K."/>
            <person name="Hainaut M."/>
            <person name="Henrissat B."/>
            <person name="Johnson J."/>
            <person name="Kuo A."/>
            <person name="Lim J.H.P."/>
            <person name="Lipzen A."/>
            <person name="Nolan M."/>
            <person name="Ohm R.A."/>
            <person name="Tamas L."/>
            <person name="Grigoriev I.V."/>
            <person name="Spatafora J.W."/>
            <person name="Nagy L.G."/>
            <person name="Kovacs G.M."/>
        </authorList>
    </citation>
    <scope>NUCLEOTIDE SEQUENCE [LARGE SCALE GENOMIC DNA]</scope>
    <source>
        <strain evidence="2 3">DSE2036</strain>
    </source>
</reference>
<dbReference type="EMBL" id="KZ805496">
    <property type="protein sequence ID" value="PVH95435.1"/>
    <property type="molecule type" value="Genomic_DNA"/>
</dbReference>
<dbReference type="Proteomes" id="UP000244855">
    <property type="component" value="Unassembled WGS sequence"/>
</dbReference>
<keyword evidence="3" id="KW-1185">Reference proteome</keyword>
<name>A0A2V1DBM1_9PLEO</name>
<gene>
    <name evidence="2" type="ORF">DM02DRAFT_148985</name>
</gene>
<dbReference type="OrthoDB" id="10354323at2759"/>
<dbReference type="AlphaFoldDB" id="A0A2V1DBM1"/>
<accession>A0A2V1DBM1</accession>
<organism evidence="2 3">
    <name type="scientific">Periconia macrospinosa</name>
    <dbReference type="NCBI Taxonomy" id="97972"/>
    <lineage>
        <taxon>Eukaryota</taxon>
        <taxon>Fungi</taxon>
        <taxon>Dikarya</taxon>
        <taxon>Ascomycota</taxon>
        <taxon>Pezizomycotina</taxon>
        <taxon>Dothideomycetes</taxon>
        <taxon>Pleosporomycetidae</taxon>
        <taxon>Pleosporales</taxon>
        <taxon>Massarineae</taxon>
        <taxon>Periconiaceae</taxon>
        <taxon>Periconia</taxon>
    </lineage>
</organism>
<protein>
    <submittedName>
        <fullName evidence="2">Uncharacterized protein</fullName>
    </submittedName>
</protein>
<feature type="chain" id="PRO_5015961576" evidence="1">
    <location>
        <begin position="22"/>
        <end position="90"/>
    </location>
</feature>
<sequence>MRFTISTSLAIFMATMATAAAIPTPRSEGTLKVRADSGIVAHTYNGKLVVSGGTATVNFDSLSEKEKEEVLAACPAFVGGVDGEMDTACF</sequence>
<evidence type="ECO:0000256" key="1">
    <source>
        <dbReference type="SAM" id="SignalP"/>
    </source>
</evidence>
<keyword evidence="1" id="KW-0732">Signal</keyword>
<evidence type="ECO:0000313" key="3">
    <source>
        <dbReference type="Proteomes" id="UP000244855"/>
    </source>
</evidence>
<feature type="signal peptide" evidence="1">
    <location>
        <begin position="1"/>
        <end position="21"/>
    </location>
</feature>
<evidence type="ECO:0000313" key="2">
    <source>
        <dbReference type="EMBL" id="PVH95435.1"/>
    </source>
</evidence>